<gene>
    <name evidence="7" type="ORF">PISL3812_03205</name>
</gene>
<evidence type="ECO:0000256" key="4">
    <source>
        <dbReference type="ARBA" id="ARBA00022989"/>
    </source>
</evidence>
<dbReference type="AlphaFoldDB" id="A0A0U1LSU5"/>
<dbReference type="OrthoDB" id="10267969at2759"/>
<evidence type="ECO:0000256" key="6">
    <source>
        <dbReference type="RuleBase" id="RU363053"/>
    </source>
</evidence>
<dbReference type="PANTHER" id="PTHR11266">
    <property type="entry name" value="PEROXISOMAL MEMBRANE PROTEIN 2, PXMP2 MPV17"/>
    <property type="match status" value="1"/>
</dbReference>
<protein>
    <submittedName>
        <fullName evidence="7">Mpv17 / PMP22 family protein</fullName>
    </submittedName>
</protein>
<dbReference type="PANTHER" id="PTHR11266:SF80">
    <property type="entry name" value="PEROXISOMAL MEMBRANE PROTEIN 2"/>
    <property type="match status" value="1"/>
</dbReference>
<feature type="transmembrane region" description="Helical" evidence="6">
    <location>
        <begin position="210"/>
        <end position="229"/>
    </location>
</feature>
<dbReference type="EMBL" id="CVMT01000002">
    <property type="protein sequence ID" value="CRG86202.1"/>
    <property type="molecule type" value="Genomic_DNA"/>
</dbReference>
<feature type="transmembrane region" description="Helical" evidence="6">
    <location>
        <begin position="39"/>
        <end position="59"/>
    </location>
</feature>
<keyword evidence="4 6" id="KW-1133">Transmembrane helix</keyword>
<comment type="subcellular location">
    <subcellularLocation>
        <location evidence="1">Membrane</location>
        <topology evidence="1">Multi-pass membrane protein</topology>
    </subcellularLocation>
</comment>
<dbReference type="InterPro" id="IPR007248">
    <property type="entry name" value="Mpv17_PMP22"/>
</dbReference>
<accession>A0A0U1LSU5</accession>
<keyword evidence="8" id="KW-1185">Reference proteome</keyword>
<evidence type="ECO:0000256" key="2">
    <source>
        <dbReference type="ARBA" id="ARBA00006824"/>
    </source>
</evidence>
<sequence length="231" mass="26208">MWSPLYVTLFQSTIVNAISNILAQIIDQWKSEEPFRLNFTALVQFVTYCIIIVPINFYWQRWMEAHYPGFPTSLRRWFSRSSSPRAAPGGRAVDNHPVLIPIEELAVKEKSIASVQSSSHASRLPSASDRNNNPNGTKNFVIKFLLDQTVGSVMNIWLFIVLINLLKGSSWAFTATRVREDMPGIMIARLKYRPVVASLMYTVIPVDRRVVFGSACGVIWSVYLSLHSLSR</sequence>
<name>A0A0U1LSU5_TALIS</name>
<reference evidence="7 8" key="1">
    <citation type="submission" date="2015-04" db="EMBL/GenBank/DDBJ databases">
        <authorList>
            <person name="Syromyatnikov M.Y."/>
            <person name="Popov V.N."/>
        </authorList>
    </citation>
    <scope>NUCLEOTIDE SEQUENCE [LARGE SCALE GENOMIC DNA]</scope>
    <source>
        <strain evidence="7">WF-38-12</strain>
    </source>
</reference>
<keyword evidence="3 6" id="KW-0812">Transmembrane</keyword>
<keyword evidence="5 6" id="KW-0472">Membrane</keyword>
<evidence type="ECO:0000256" key="1">
    <source>
        <dbReference type="ARBA" id="ARBA00004141"/>
    </source>
</evidence>
<evidence type="ECO:0000313" key="8">
    <source>
        <dbReference type="Proteomes" id="UP000054383"/>
    </source>
</evidence>
<dbReference type="Proteomes" id="UP000054383">
    <property type="component" value="Unassembled WGS sequence"/>
</dbReference>
<evidence type="ECO:0000256" key="3">
    <source>
        <dbReference type="ARBA" id="ARBA00022692"/>
    </source>
</evidence>
<dbReference type="GO" id="GO:0005778">
    <property type="term" value="C:peroxisomal membrane"/>
    <property type="evidence" value="ECO:0007669"/>
    <property type="project" value="TreeGrafter"/>
</dbReference>
<comment type="similarity">
    <text evidence="2 6">Belongs to the peroxisomal membrane protein PXMP2/4 family.</text>
</comment>
<organism evidence="7 8">
    <name type="scientific">Talaromyces islandicus</name>
    <name type="common">Penicillium islandicum</name>
    <dbReference type="NCBI Taxonomy" id="28573"/>
    <lineage>
        <taxon>Eukaryota</taxon>
        <taxon>Fungi</taxon>
        <taxon>Dikarya</taxon>
        <taxon>Ascomycota</taxon>
        <taxon>Pezizomycotina</taxon>
        <taxon>Eurotiomycetes</taxon>
        <taxon>Eurotiomycetidae</taxon>
        <taxon>Eurotiales</taxon>
        <taxon>Trichocomaceae</taxon>
        <taxon>Talaromyces</taxon>
        <taxon>Talaromyces sect. Islandici</taxon>
    </lineage>
</organism>
<evidence type="ECO:0000256" key="5">
    <source>
        <dbReference type="ARBA" id="ARBA00023136"/>
    </source>
</evidence>
<feature type="transmembrane region" description="Helical" evidence="6">
    <location>
        <begin position="144"/>
        <end position="166"/>
    </location>
</feature>
<proteinExistence type="inferred from homology"/>
<evidence type="ECO:0000313" key="7">
    <source>
        <dbReference type="EMBL" id="CRG86202.1"/>
    </source>
</evidence>
<dbReference type="STRING" id="28573.A0A0U1LSU5"/>
<dbReference type="Pfam" id="PF04117">
    <property type="entry name" value="Mpv17_PMP22"/>
    <property type="match status" value="1"/>
</dbReference>
<dbReference type="OMA" id="ACSNMTE"/>